<proteinExistence type="predicted"/>
<feature type="compositionally biased region" description="Gly residues" evidence="1">
    <location>
        <begin position="135"/>
        <end position="146"/>
    </location>
</feature>
<name>A0A4Y9ZBP6_9AGAM</name>
<organism evidence="2 3">
    <name type="scientific">Dentipellis fragilis</name>
    <dbReference type="NCBI Taxonomy" id="205917"/>
    <lineage>
        <taxon>Eukaryota</taxon>
        <taxon>Fungi</taxon>
        <taxon>Dikarya</taxon>
        <taxon>Basidiomycota</taxon>
        <taxon>Agaricomycotina</taxon>
        <taxon>Agaricomycetes</taxon>
        <taxon>Russulales</taxon>
        <taxon>Hericiaceae</taxon>
        <taxon>Dentipellis</taxon>
    </lineage>
</organism>
<evidence type="ECO:0000313" key="3">
    <source>
        <dbReference type="Proteomes" id="UP000298327"/>
    </source>
</evidence>
<feature type="region of interest" description="Disordered" evidence="1">
    <location>
        <begin position="104"/>
        <end position="146"/>
    </location>
</feature>
<dbReference type="Proteomes" id="UP000298327">
    <property type="component" value="Unassembled WGS sequence"/>
</dbReference>
<feature type="compositionally biased region" description="Polar residues" evidence="1">
    <location>
        <begin position="104"/>
        <end position="113"/>
    </location>
</feature>
<reference evidence="2 3" key="1">
    <citation type="submission" date="2019-02" db="EMBL/GenBank/DDBJ databases">
        <title>Genome sequencing of the rare red list fungi Dentipellis fragilis.</title>
        <authorList>
            <person name="Buettner E."/>
            <person name="Kellner H."/>
        </authorList>
    </citation>
    <scope>NUCLEOTIDE SEQUENCE [LARGE SCALE GENOMIC DNA]</scope>
    <source>
        <strain evidence="2 3">DSM 105465</strain>
    </source>
</reference>
<accession>A0A4Y9ZBP6</accession>
<keyword evidence="3" id="KW-1185">Reference proteome</keyword>
<evidence type="ECO:0000313" key="2">
    <source>
        <dbReference type="EMBL" id="TFY70819.1"/>
    </source>
</evidence>
<feature type="region of interest" description="Disordered" evidence="1">
    <location>
        <begin position="1"/>
        <end position="36"/>
    </location>
</feature>
<evidence type="ECO:0000256" key="1">
    <source>
        <dbReference type="SAM" id="MobiDB-lite"/>
    </source>
</evidence>
<sequence>MVLDVPKWLQPGAADEEEAEKVTASTTKGTGDRGGTFQRRLCKQPNLVIRQQRCIHHRIRRSILARALHAVEPRLEENRQDEVDGRAGMFGAIDAMNVGVEKNGSGTCATSSPTPGPSCRTRALVKGAAESAEMKGGGGKSGDSHP</sequence>
<comment type="caution">
    <text evidence="2">The sequence shown here is derived from an EMBL/GenBank/DDBJ whole genome shotgun (WGS) entry which is preliminary data.</text>
</comment>
<protein>
    <submittedName>
        <fullName evidence="2">Uncharacterized protein</fullName>
    </submittedName>
</protein>
<dbReference type="AlphaFoldDB" id="A0A4Y9ZBP6"/>
<dbReference type="EMBL" id="SEOQ01000081">
    <property type="protein sequence ID" value="TFY70819.1"/>
    <property type="molecule type" value="Genomic_DNA"/>
</dbReference>
<gene>
    <name evidence="2" type="ORF">EVG20_g2199</name>
</gene>